<reference evidence="2 3" key="1">
    <citation type="submission" date="2012-12" db="EMBL/GenBank/DDBJ databases">
        <title>Genome Assembly of Photobacterium sp. AK15.</title>
        <authorList>
            <person name="Khatri I."/>
            <person name="Vaidya B."/>
            <person name="Srinivas T.N.R."/>
            <person name="Subramanian S."/>
            <person name="Pinnaka A."/>
        </authorList>
    </citation>
    <scope>NUCLEOTIDE SEQUENCE [LARGE SCALE GENOMIC DNA]</scope>
    <source>
        <strain evidence="2 3">AK15</strain>
    </source>
</reference>
<dbReference type="GO" id="GO:0016787">
    <property type="term" value="F:hydrolase activity"/>
    <property type="evidence" value="ECO:0007669"/>
    <property type="project" value="UniProtKB-KW"/>
</dbReference>
<accession>L8JFN2</accession>
<dbReference type="Proteomes" id="UP000011134">
    <property type="component" value="Unassembled WGS sequence"/>
</dbReference>
<comment type="caution">
    <text evidence="2">The sequence shown here is derived from an EMBL/GenBank/DDBJ whole genome shotgun (WGS) entry which is preliminary data.</text>
</comment>
<gene>
    <name evidence="2" type="ORF">C942_04887</name>
</gene>
<feature type="domain" description="Metallo-beta-lactamase" evidence="1">
    <location>
        <begin position="10"/>
        <end position="209"/>
    </location>
</feature>
<proteinExistence type="predicted"/>
<dbReference type="SUPFAM" id="SSF56281">
    <property type="entry name" value="Metallo-hydrolase/oxidoreductase"/>
    <property type="match status" value="1"/>
</dbReference>
<dbReference type="OrthoDB" id="9802991at2"/>
<dbReference type="PANTHER" id="PTHR42951">
    <property type="entry name" value="METALLO-BETA-LACTAMASE DOMAIN-CONTAINING"/>
    <property type="match status" value="1"/>
</dbReference>
<keyword evidence="3" id="KW-1185">Reference proteome</keyword>
<name>L8JFN2_9GAMM</name>
<dbReference type="InterPro" id="IPR050855">
    <property type="entry name" value="NDM-1-like"/>
</dbReference>
<sequence>MKLHQIEGYIQSIYLAEYPNRLLLLDGCSRADIPVIKQFIKGKLKRPLTDLKLVVVTHMHPDHAGAAHQLRQLTGCRLAAANVAGQWYSGIDGKVMHITDILLAKWVARRMKKPKVKIWYPCNLKPDFILDDKEPLPGFPDWLALSTQGHTDRDLSLYHASSNRVYVADLMVKVKGRFIPPYPVFYPNRYKSSLHKVIGLKPDSIILAHGGEVQPSEQEYKYLLDNAPEIPVTHWRSVKAKLKKVLKPATDA</sequence>
<protein>
    <submittedName>
        <fullName evidence="2">Zn-dependent hydrolase</fullName>
    </submittedName>
</protein>
<evidence type="ECO:0000313" key="2">
    <source>
        <dbReference type="EMBL" id="ELR66299.1"/>
    </source>
</evidence>
<dbReference type="AlphaFoldDB" id="L8JFN2"/>
<dbReference type="Pfam" id="PF00753">
    <property type="entry name" value="Lactamase_B"/>
    <property type="match status" value="1"/>
</dbReference>
<dbReference type="SMART" id="SM00849">
    <property type="entry name" value="Lactamase_B"/>
    <property type="match status" value="1"/>
</dbReference>
<dbReference type="PATRIC" id="fig|1056511.3.peg.1703"/>
<evidence type="ECO:0000313" key="3">
    <source>
        <dbReference type="Proteomes" id="UP000011134"/>
    </source>
</evidence>
<dbReference type="InterPro" id="IPR001279">
    <property type="entry name" value="Metallo-B-lactamas"/>
</dbReference>
<keyword evidence="2" id="KW-0378">Hydrolase</keyword>
<dbReference type="InterPro" id="IPR036866">
    <property type="entry name" value="RibonucZ/Hydroxyglut_hydro"/>
</dbReference>
<dbReference type="EMBL" id="AMZO01000008">
    <property type="protein sequence ID" value="ELR66299.1"/>
    <property type="molecule type" value="Genomic_DNA"/>
</dbReference>
<evidence type="ECO:0000259" key="1">
    <source>
        <dbReference type="SMART" id="SM00849"/>
    </source>
</evidence>
<dbReference type="RefSeq" id="WP_007464539.1">
    <property type="nucleotide sequence ID" value="NZ_AMZO01000008.1"/>
</dbReference>
<dbReference type="Gene3D" id="3.60.15.10">
    <property type="entry name" value="Ribonuclease Z/Hydroxyacylglutathione hydrolase-like"/>
    <property type="match status" value="1"/>
</dbReference>
<organism evidence="2 3">
    <name type="scientific">Photobacterium marinum</name>
    <dbReference type="NCBI Taxonomy" id="1056511"/>
    <lineage>
        <taxon>Bacteria</taxon>
        <taxon>Pseudomonadati</taxon>
        <taxon>Pseudomonadota</taxon>
        <taxon>Gammaproteobacteria</taxon>
        <taxon>Vibrionales</taxon>
        <taxon>Vibrionaceae</taxon>
        <taxon>Photobacterium</taxon>
    </lineage>
</organism>